<dbReference type="InterPro" id="IPR022755">
    <property type="entry name" value="Znf_C2H2_jaz"/>
</dbReference>
<evidence type="ECO:0000256" key="2">
    <source>
        <dbReference type="ARBA" id="ARBA00022737"/>
    </source>
</evidence>
<evidence type="ECO:0000313" key="7">
    <source>
        <dbReference type="EMBL" id="EPQ57518.1"/>
    </source>
</evidence>
<dbReference type="PROSITE" id="PS00028">
    <property type="entry name" value="ZINC_FINGER_C2H2_1"/>
    <property type="match status" value="3"/>
</dbReference>
<dbReference type="GO" id="GO:0000981">
    <property type="term" value="F:DNA-binding transcription factor activity, RNA polymerase II-specific"/>
    <property type="evidence" value="ECO:0007669"/>
    <property type="project" value="TreeGrafter"/>
</dbReference>
<dbReference type="GO" id="GO:0000977">
    <property type="term" value="F:RNA polymerase II transcription regulatory region sequence-specific DNA binding"/>
    <property type="evidence" value="ECO:0007669"/>
    <property type="project" value="TreeGrafter"/>
</dbReference>
<dbReference type="GeneID" id="19307269"/>
<dbReference type="PROSITE" id="PS50157">
    <property type="entry name" value="ZINC_FINGER_C2H2_2"/>
    <property type="match status" value="3"/>
</dbReference>
<accession>S7QDZ9</accession>
<sequence length="286" mass="32789">MAWCEPCDRYFSSWNALEDHYEHNSRHNWCRKCDRHFSSPTALLSHRVNSGAHNYCRGCGEDFDEEYELRDHIDRTHWYCDDCDEFFKNQYGLREHYRQSPAHFYCADCDKHFANDNNLRMHLKSSTHVGRGVQCKWCPKAFPSIAALTLHLESATCASGITRSQVNAYVRSIDRQHIVTKRLITGPSDIGPTVRSTMATAAAWNGSYYECYFCSRGFSTLAALNQHLNSPAHEAKIYRCPHCRTETRTLSGLVQHVESESCGVSKFPAANRIMDKLTASMGRLLM</sequence>
<reference evidence="7 8" key="1">
    <citation type="journal article" date="2012" name="Science">
        <title>The Paleozoic origin of enzymatic lignin decomposition reconstructed from 31 fungal genomes.</title>
        <authorList>
            <person name="Floudas D."/>
            <person name="Binder M."/>
            <person name="Riley R."/>
            <person name="Barry K."/>
            <person name="Blanchette R.A."/>
            <person name="Henrissat B."/>
            <person name="Martinez A.T."/>
            <person name="Otillar R."/>
            <person name="Spatafora J.W."/>
            <person name="Yadav J.S."/>
            <person name="Aerts A."/>
            <person name="Benoit I."/>
            <person name="Boyd A."/>
            <person name="Carlson A."/>
            <person name="Copeland A."/>
            <person name="Coutinho P.M."/>
            <person name="de Vries R.P."/>
            <person name="Ferreira P."/>
            <person name="Findley K."/>
            <person name="Foster B."/>
            <person name="Gaskell J."/>
            <person name="Glotzer D."/>
            <person name="Gorecki P."/>
            <person name="Heitman J."/>
            <person name="Hesse C."/>
            <person name="Hori C."/>
            <person name="Igarashi K."/>
            <person name="Jurgens J.A."/>
            <person name="Kallen N."/>
            <person name="Kersten P."/>
            <person name="Kohler A."/>
            <person name="Kuees U."/>
            <person name="Kumar T.K.A."/>
            <person name="Kuo A."/>
            <person name="LaButti K."/>
            <person name="Larrondo L.F."/>
            <person name="Lindquist E."/>
            <person name="Ling A."/>
            <person name="Lombard V."/>
            <person name="Lucas S."/>
            <person name="Lundell T."/>
            <person name="Martin R."/>
            <person name="McLaughlin D.J."/>
            <person name="Morgenstern I."/>
            <person name="Morin E."/>
            <person name="Murat C."/>
            <person name="Nagy L.G."/>
            <person name="Nolan M."/>
            <person name="Ohm R.A."/>
            <person name="Patyshakuliyeva A."/>
            <person name="Rokas A."/>
            <person name="Ruiz-Duenas F.J."/>
            <person name="Sabat G."/>
            <person name="Salamov A."/>
            <person name="Samejima M."/>
            <person name="Schmutz J."/>
            <person name="Slot J.C."/>
            <person name="St John F."/>
            <person name="Stenlid J."/>
            <person name="Sun H."/>
            <person name="Sun S."/>
            <person name="Syed K."/>
            <person name="Tsang A."/>
            <person name="Wiebenga A."/>
            <person name="Young D."/>
            <person name="Pisabarro A."/>
            <person name="Eastwood D.C."/>
            <person name="Martin F."/>
            <person name="Cullen D."/>
            <person name="Grigoriev I.V."/>
            <person name="Hibbett D.S."/>
        </authorList>
    </citation>
    <scope>NUCLEOTIDE SEQUENCE [LARGE SCALE GENOMIC DNA]</scope>
    <source>
        <strain evidence="7 8">ATCC 11539</strain>
    </source>
</reference>
<keyword evidence="8" id="KW-1185">Reference proteome</keyword>
<gene>
    <name evidence="7" type="ORF">GLOTRDRAFT_58932</name>
</gene>
<keyword evidence="3 5" id="KW-0863">Zinc-finger</keyword>
<keyword evidence="1" id="KW-0479">Metal-binding</keyword>
<dbReference type="AlphaFoldDB" id="S7QDZ9"/>
<proteinExistence type="predicted"/>
<dbReference type="EMBL" id="KB469299">
    <property type="protein sequence ID" value="EPQ57518.1"/>
    <property type="molecule type" value="Genomic_DNA"/>
</dbReference>
<dbReference type="Gene3D" id="3.30.160.60">
    <property type="entry name" value="Classic Zinc Finger"/>
    <property type="match status" value="3"/>
</dbReference>
<dbReference type="PANTHER" id="PTHR24409:SF295">
    <property type="entry name" value="AZ2-RELATED"/>
    <property type="match status" value="1"/>
</dbReference>
<evidence type="ECO:0000259" key="6">
    <source>
        <dbReference type="PROSITE" id="PS50157"/>
    </source>
</evidence>
<dbReference type="Pfam" id="PF12874">
    <property type="entry name" value="zf-met"/>
    <property type="match status" value="2"/>
</dbReference>
<dbReference type="RefSeq" id="XP_007864603.1">
    <property type="nucleotide sequence ID" value="XM_007866412.1"/>
</dbReference>
<protein>
    <recommendedName>
        <fullName evidence="6">C2H2-type domain-containing protein</fullName>
    </recommendedName>
</protein>
<dbReference type="PANTHER" id="PTHR24409">
    <property type="entry name" value="ZINC FINGER PROTEIN 142"/>
    <property type="match status" value="1"/>
</dbReference>
<feature type="domain" description="C2H2-type" evidence="6">
    <location>
        <begin position="78"/>
        <end position="103"/>
    </location>
</feature>
<dbReference type="Pfam" id="PF12171">
    <property type="entry name" value="zf-C2H2_jaz"/>
    <property type="match status" value="1"/>
</dbReference>
<keyword evidence="2" id="KW-0677">Repeat</keyword>
<dbReference type="InterPro" id="IPR036236">
    <property type="entry name" value="Znf_C2H2_sf"/>
</dbReference>
<dbReference type="GO" id="GO:0005634">
    <property type="term" value="C:nucleus"/>
    <property type="evidence" value="ECO:0007669"/>
    <property type="project" value="TreeGrafter"/>
</dbReference>
<dbReference type="GO" id="GO:0008270">
    <property type="term" value="F:zinc ion binding"/>
    <property type="evidence" value="ECO:0007669"/>
    <property type="project" value="UniProtKB-KW"/>
</dbReference>
<dbReference type="OMA" id="CVLCHRE"/>
<feature type="domain" description="C2H2-type" evidence="6">
    <location>
        <begin position="104"/>
        <end position="133"/>
    </location>
</feature>
<dbReference type="Proteomes" id="UP000030669">
    <property type="component" value="Unassembled WGS sequence"/>
</dbReference>
<name>S7QDZ9_GLOTA</name>
<dbReference type="InterPro" id="IPR013087">
    <property type="entry name" value="Znf_C2H2_type"/>
</dbReference>
<feature type="domain" description="C2H2-type" evidence="6">
    <location>
        <begin position="209"/>
        <end position="233"/>
    </location>
</feature>
<keyword evidence="4" id="KW-0862">Zinc</keyword>
<dbReference type="SUPFAM" id="SSF57667">
    <property type="entry name" value="beta-beta-alpha zinc fingers"/>
    <property type="match status" value="2"/>
</dbReference>
<evidence type="ECO:0000256" key="1">
    <source>
        <dbReference type="ARBA" id="ARBA00022723"/>
    </source>
</evidence>
<dbReference type="OrthoDB" id="6077919at2759"/>
<dbReference type="KEGG" id="gtr:GLOTRDRAFT_58932"/>
<evidence type="ECO:0000256" key="5">
    <source>
        <dbReference type="PROSITE-ProRule" id="PRU00042"/>
    </source>
</evidence>
<organism evidence="7 8">
    <name type="scientific">Gloeophyllum trabeum (strain ATCC 11539 / FP-39264 / Madison 617)</name>
    <name type="common">Brown rot fungus</name>
    <dbReference type="NCBI Taxonomy" id="670483"/>
    <lineage>
        <taxon>Eukaryota</taxon>
        <taxon>Fungi</taxon>
        <taxon>Dikarya</taxon>
        <taxon>Basidiomycota</taxon>
        <taxon>Agaricomycotina</taxon>
        <taxon>Agaricomycetes</taxon>
        <taxon>Gloeophyllales</taxon>
        <taxon>Gloeophyllaceae</taxon>
        <taxon>Gloeophyllum</taxon>
    </lineage>
</organism>
<evidence type="ECO:0000256" key="3">
    <source>
        <dbReference type="ARBA" id="ARBA00022771"/>
    </source>
</evidence>
<dbReference type="SMART" id="SM00355">
    <property type="entry name" value="ZnF_C2H2"/>
    <property type="match status" value="8"/>
</dbReference>
<dbReference type="eggNOG" id="KOG1721">
    <property type="taxonomic scope" value="Eukaryota"/>
</dbReference>
<evidence type="ECO:0000256" key="4">
    <source>
        <dbReference type="ARBA" id="ARBA00022833"/>
    </source>
</evidence>
<evidence type="ECO:0000313" key="8">
    <source>
        <dbReference type="Proteomes" id="UP000030669"/>
    </source>
</evidence>
<dbReference type="Pfam" id="PF00096">
    <property type="entry name" value="zf-C2H2"/>
    <property type="match status" value="1"/>
</dbReference>
<dbReference type="HOGENOM" id="CLU_075838_1_1_1"/>